<feature type="region of interest" description="Disordered" evidence="1">
    <location>
        <begin position="461"/>
        <end position="507"/>
    </location>
</feature>
<evidence type="ECO:0000313" key="2">
    <source>
        <dbReference type="EMBL" id="TKA72916.1"/>
    </source>
</evidence>
<proteinExistence type="predicted"/>
<comment type="caution">
    <text evidence="2">The sequence shown here is derived from an EMBL/GenBank/DDBJ whole genome shotgun (WGS) entry which is preliminary data.</text>
</comment>
<reference evidence="2 3" key="1">
    <citation type="submission" date="2017-03" db="EMBL/GenBank/DDBJ databases">
        <title>Genomes of endolithic fungi from Antarctica.</title>
        <authorList>
            <person name="Coleine C."/>
            <person name="Masonjones S."/>
            <person name="Stajich J.E."/>
        </authorList>
    </citation>
    <scope>NUCLEOTIDE SEQUENCE [LARGE SCALE GENOMIC DNA]</scope>
    <source>
        <strain evidence="2 3">CCFEE 5187</strain>
    </source>
</reference>
<organism evidence="2 3">
    <name type="scientific">Cryomyces minteri</name>
    <dbReference type="NCBI Taxonomy" id="331657"/>
    <lineage>
        <taxon>Eukaryota</taxon>
        <taxon>Fungi</taxon>
        <taxon>Dikarya</taxon>
        <taxon>Ascomycota</taxon>
        <taxon>Pezizomycotina</taxon>
        <taxon>Dothideomycetes</taxon>
        <taxon>Dothideomycetes incertae sedis</taxon>
        <taxon>Cryomyces</taxon>
    </lineage>
</organism>
<accession>A0A4U0XB08</accession>
<dbReference type="AlphaFoldDB" id="A0A4U0XB08"/>
<feature type="compositionally biased region" description="Basic and acidic residues" evidence="1">
    <location>
        <begin position="461"/>
        <end position="485"/>
    </location>
</feature>
<name>A0A4U0XB08_9PEZI</name>
<dbReference type="OrthoDB" id="3919008at2759"/>
<evidence type="ECO:0000256" key="1">
    <source>
        <dbReference type="SAM" id="MobiDB-lite"/>
    </source>
</evidence>
<evidence type="ECO:0000313" key="3">
    <source>
        <dbReference type="Proteomes" id="UP000308768"/>
    </source>
</evidence>
<dbReference type="Proteomes" id="UP000308768">
    <property type="component" value="Unassembled WGS sequence"/>
</dbReference>
<protein>
    <submittedName>
        <fullName evidence="2">Uncharacterized protein</fullName>
    </submittedName>
</protein>
<keyword evidence="3" id="KW-1185">Reference proteome</keyword>
<dbReference type="EMBL" id="NAJN01000464">
    <property type="protein sequence ID" value="TKA72916.1"/>
    <property type="molecule type" value="Genomic_DNA"/>
</dbReference>
<gene>
    <name evidence="2" type="ORF">B0A49_08389</name>
</gene>
<sequence length="507" mass="56155">MAGNGRNSDEYDRIAGLALHDQAVGEYRNRPYFSTPWRVLAFTGPLSAFSENRILQSTNIAKLQHHEAETGETTDPWIPITSAPIPLFRGIPTEDPEYIYKKMELLLRLPKLQSEAQFIFRQDIRSLSVVDSKNSELTHDTDSIGALLIHLYCSTGVFSEVLATLQQVVDTVCGMLVIGNIEAMEGINGFDSRAPKKRHGGFFEAATSPKMATNVANMAASALVPRSHVPTLHDRAALLRDKARVSITLATDAGLRNISSDLPRAVVVHYSTFGAQQLGATSANVSIPPPTGLVSILHIGPGLAAPGAVKWVVEWMVKACHHKGKNEYRLFAEKKFGFAQNVLVYQALLLFGITAPADHFVAHLNKHISTKQLTAEEVATVWHTLPRESKILKNMLFALVDKKHDHNLDHESAIVAYVATQPELNGLLSEVREMRNKSFEHQKALEEKWALREQQKKIALKRQEHNKKEAAKAAKRHAEWREPTKHQGGAYEKALAPGQRTRGGLVG</sequence>